<dbReference type="Pfam" id="PF14008">
    <property type="entry name" value="Metallophos_C"/>
    <property type="match status" value="1"/>
</dbReference>
<comment type="similarity">
    <text evidence="4">Belongs to the metallophosphoesterase superfamily. Purple acid phosphatase family.</text>
</comment>
<dbReference type="GO" id="GO:0046872">
    <property type="term" value="F:metal ion binding"/>
    <property type="evidence" value="ECO:0007669"/>
    <property type="project" value="InterPro"/>
</dbReference>
<evidence type="ECO:0000256" key="4">
    <source>
        <dbReference type="RuleBase" id="RU361203"/>
    </source>
</evidence>
<evidence type="ECO:0000256" key="3">
    <source>
        <dbReference type="ARBA" id="ARBA00023180"/>
    </source>
</evidence>
<dbReference type="EMBL" id="ML993666">
    <property type="protein sequence ID" value="KAF2158441.1"/>
    <property type="molecule type" value="Genomic_DNA"/>
</dbReference>
<gene>
    <name evidence="8" type="ORF">M409DRAFT_71644</name>
</gene>
<keyword evidence="9" id="KW-1185">Reference proteome</keyword>
<dbReference type="Gene3D" id="2.60.40.380">
    <property type="entry name" value="Purple acid phosphatase-like, N-terminal"/>
    <property type="match status" value="1"/>
</dbReference>
<dbReference type="Gene3D" id="3.60.21.10">
    <property type="match status" value="1"/>
</dbReference>
<evidence type="ECO:0000259" key="6">
    <source>
        <dbReference type="Pfam" id="PF14008"/>
    </source>
</evidence>
<dbReference type="InterPro" id="IPR004843">
    <property type="entry name" value="Calcineurin-like_PHP"/>
</dbReference>
<dbReference type="InterPro" id="IPR008963">
    <property type="entry name" value="Purple_acid_Pase-like_N"/>
</dbReference>
<sequence length="465" mass="52080">MQLRLAYAGPTGMMVSWNTQAKLEQPTVHWGTSPHRLNHKSTSNVSVTYPTSSTYNNHVKIEGLRPNQLYYYQPKHIQSGEVYSFRTSRPVSIYEPFKTAVVVDLGTMGKDGLTTHVGAGAANPLKPGETNTIQSINSAKNDFDFLWHVGDIAYADYWLKEEIQGFLPNTTIAEGAEVYERILNEFYTEMSAITATRPYMVGPGNHEANCDNGGTTDSVHNITYTVGICMPGQTNFTGYRNHFRMPSTESGGLGNFWYSFNHGMAHFIQLDTETDLGHGYISPDEPGGSEAEDSGPFASYMNQQTNWLQKDLAAVDRRKTPWIIVGGHRPWYISAKNKSSTICLECKDVFEPLFLQYSVDLVLSGHVHAYERNAPMYNYEVDPADLNNPKYPWYITNGAAGHYDGLDSLTRPFQGYSRYAQDTAYGWSQLTFHNATHLTHDFIASGNGSLLDTATLYKEHKTTCE</sequence>
<dbReference type="InterPro" id="IPR025733">
    <property type="entry name" value="PAPs_C"/>
</dbReference>
<feature type="domain" description="Purple acid phosphatase C-terminal" evidence="6">
    <location>
        <begin position="392"/>
        <end position="453"/>
    </location>
</feature>
<keyword evidence="1" id="KW-0732">Signal</keyword>
<dbReference type="InterPro" id="IPR039331">
    <property type="entry name" value="PAPs-like"/>
</dbReference>
<dbReference type="Pfam" id="PF16656">
    <property type="entry name" value="Pur_ac_phosph_N"/>
    <property type="match status" value="1"/>
</dbReference>
<name>A0A6A6BUL9_ZASCE</name>
<keyword evidence="2 4" id="KW-0378">Hydrolase</keyword>
<dbReference type="CDD" id="cd00839">
    <property type="entry name" value="MPP_PAPs"/>
    <property type="match status" value="1"/>
</dbReference>
<evidence type="ECO:0000256" key="2">
    <source>
        <dbReference type="ARBA" id="ARBA00022801"/>
    </source>
</evidence>
<dbReference type="InterPro" id="IPR015914">
    <property type="entry name" value="PAPs_N"/>
</dbReference>
<dbReference type="RefSeq" id="XP_033659330.1">
    <property type="nucleotide sequence ID" value="XM_033819262.1"/>
</dbReference>
<evidence type="ECO:0000259" key="5">
    <source>
        <dbReference type="Pfam" id="PF00149"/>
    </source>
</evidence>
<accession>A0A6A6BUL9</accession>
<dbReference type="InterPro" id="IPR041792">
    <property type="entry name" value="MPP_PAP"/>
</dbReference>
<evidence type="ECO:0000256" key="1">
    <source>
        <dbReference type="ARBA" id="ARBA00022729"/>
    </source>
</evidence>
<dbReference type="GO" id="GO:0003993">
    <property type="term" value="F:acid phosphatase activity"/>
    <property type="evidence" value="ECO:0007669"/>
    <property type="project" value="UniProtKB-EC"/>
</dbReference>
<dbReference type="EC" id="3.1.3.2" evidence="4"/>
<dbReference type="SUPFAM" id="SSF49363">
    <property type="entry name" value="Purple acid phosphatase, N-terminal domain"/>
    <property type="match status" value="1"/>
</dbReference>
<proteinExistence type="inferred from homology"/>
<dbReference type="InterPro" id="IPR029052">
    <property type="entry name" value="Metallo-depent_PP-like"/>
</dbReference>
<dbReference type="GeneID" id="54572534"/>
<dbReference type="PANTHER" id="PTHR22953">
    <property type="entry name" value="ACID PHOSPHATASE RELATED"/>
    <property type="match status" value="1"/>
</dbReference>
<dbReference type="SUPFAM" id="SSF56300">
    <property type="entry name" value="Metallo-dependent phosphatases"/>
    <property type="match status" value="1"/>
</dbReference>
<dbReference type="OrthoDB" id="45007at2759"/>
<dbReference type="Pfam" id="PF00149">
    <property type="entry name" value="Metallophos"/>
    <property type="match status" value="1"/>
</dbReference>
<dbReference type="AlphaFoldDB" id="A0A6A6BUL9"/>
<evidence type="ECO:0000313" key="9">
    <source>
        <dbReference type="Proteomes" id="UP000799537"/>
    </source>
</evidence>
<feature type="domain" description="Purple acid phosphatase N-terminal" evidence="7">
    <location>
        <begin position="2"/>
        <end position="87"/>
    </location>
</feature>
<evidence type="ECO:0000313" key="8">
    <source>
        <dbReference type="EMBL" id="KAF2158441.1"/>
    </source>
</evidence>
<evidence type="ECO:0000259" key="7">
    <source>
        <dbReference type="Pfam" id="PF16656"/>
    </source>
</evidence>
<keyword evidence="3" id="KW-0325">Glycoprotein</keyword>
<protein>
    <recommendedName>
        <fullName evidence="4">Purple acid phosphatase</fullName>
        <ecNumber evidence="4">3.1.3.2</ecNumber>
    </recommendedName>
</protein>
<dbReference type="Proteomes" id="UP000799537">
    <property type="component" value="Unassembled WGS sequence"/>
</dbReference>
<organism evidence="8 9">
    <name type="scientific">Zasmidium cellare ATCC 36951</name>
    <dbReference type="NCBI Taxonomy" id="1080233"/>
    <lineage>
        <taxon>Eukaryota</taxon>
        <taxon>Fungi</taxon>
        <taxon>Dikarya</taxon>
        <taxon>Ascomycota</taxon>
        <taxon>Pezizomycotina</taxon>
        <taxon>Dothideomycetes</taxon>
        <taxon>Dothideomycetidae</taxon>
        <taxon>Mycosphaerellales</taxon>
        <taxon>Mycosphaerellaceae</taxon>
        <taxon>Zasmidium</taxon>
    </lineage>
</organism>
<feature type="domain" description="Calcineurin-like phosphoesterase" evidence="5">
    <location>
        <begin position="138"/>
        <end position="370"/>
    </location>
</feature>
<comment type="catalytic activity">
    <reaction evidence="4">
        <text>a phosphate monoester + H2O = an alcohol + phosphate</text>
        <dbReference type="Rhea" id="RHEA:15017"/>
        <dbReference type="ChEBI" id="CHEBI:15377"/>
        <dbReference type="ChEBI" id="CHEBI:30879"/>
        <dbReference type="ChEBI" id="CHEBI:43474"/>
        <dbReference type="ChEBI" id="CHEBI:67140"/>
        <dbReference type="EC" id="3.1.3.2"/>
    </reaction>
</comment>
<reference evidence="8" key="1">
    <citation type="journal article" date="2020" name="Stud. Mycol.">
        <title>101 Dothideomycetes genomes: a test case for predicting lifestyles and emergence of pathogens.</title>
        <authorList>
            <person name="Haridas S."/>
            <person name="Albert R."/>
            <person name="Binder M."/>
            <person name="Bloem J."/>
            <person name="Labutti K."/>
            <person name="Salamov A."/>
            <person name="Andreopoulos B."/>
            <person name="Baker S."/>
            <person name="Barry K."/>
            <person name="Bills G."/>
            <person name="Bluhm B."/>
            <person name="Cannon C."/>
            <person name="Castanera R."/>
            <person name="Culley D."/>
            <person name="Daum C."/>
            <person name="Ezra D."/>
            <person name="Gonzalez J."/>
            <person name="Henrissat B."/>
            <person name="Kuo A."/>
            <person name="Liang C."/>
            <person name="Lipzen A."/>
            <person name="Lutzoni F."/>
            <person name="Magnuson J."/>
            <person name="Mondo S."/>
            <person name="Nolan M."/>
            <person name="Ohm R."/>
            <person name="Pangilinan J."/>
            <person name="Park H.-J."/>
            <person name="Ramirez L."/>
            <person name="Alfaro M."/>
            <person name="Sun H."/>
            <person name="Tritt A."/>
            <person name="Yoshinaga Y."/>
            <person name="Zwiers L.-H."/>
            <person name="Turgeon B."/>
            <person name="Goodwin S."/>
            <person name="Spatafora J."/>
            <person name="Crous P."/>
            <person name="Grigoriev I."/>
        </authorList>
    </citation>
    <scope>NUCLEOTIDE SEQUENCE</scope>
    <source>
        <strain evidence="8">ATCC 36951</strain>
    </source>
</reference>
<dbReference type="PANTHER" id="PTHR22953:SF145">
    <property type="entry name" value="PURPLE ACID PHOSPHATASE"/>
    <property type="match status" value="1"/>
</dbReference>